<sequence>MKIIKLTENHDGYTLDSSEYPAYVESVKHLLPENIYNFMSSAWHYNPSDSRCLHEARLKSIRFEEHDIDECYANTAQIILNGAYGDTLKLTYTKVSSYSVEKRPTGWPANQSTHGDLITDEMTIMDNTSKLRHELVFEDATVKIIFESFDFKIDTQK</sequence>
<dbReference type="RefSeq" id="WP_323452233.1">
    <property type="nucleotide sequence ID" value="NZ_JAYFUI010000033.1"/>
</dbReference>
<dbReference type="EMBL" id="JAYFUI010000033">
    <property type="protein sequence ID" value="MEA5669926.1"/>
    <property type="molecule type" value="Genomic_DNA"/>
</dbReference>
<comment type="caution">
    <text evidence="1">The sequence shown here is derived from an EMBL/GenBank/DDBJ whole genome shotgun (WGS) entry which is preliminary data.</text>
</comment>
<gene>
    <name evidence="1" type="ORF">VA602_01070</name>
</gene>
<protein>
    <submittedName>
        <fullName evidence="1">Uncharacterized protein</fullName>
    </submittedName>
</protein>
<proteinExistence type="predicted"/>
<keyword evidence="2" id="KW-1185">Reference proteome</keyword>
<evidence type="ECO:0000313" key="2">
    <source>
        <dbReference type="Proteomes" id="UP001302573"/>
    </source>
</evidence>
<reference evidence="1 2" key="1">
    <citation type="submission" date="2023-12" db="EMBL/GenBank/DDBJ databases">
        <title>Pseudomonas machongensis sp. nov., isolated from wilted pepper plants (Capsicum annuum).</title>
        <authorList>
            <person name="Qiu M."/>
            <person name="Li Y."/>
            <person name="Liu Q."/>
            <person name="Zhang X."/>
            <person name="Huang Y."/>
            <person name="Guo R."/>
            <person name="Hu M."/>
            <person name="Zhou J."/>
            <person name="Zhou X."/>
        </authorList>
    </citation>
    <scope>NUCLEOTIDE SEQUENCE [LARGE SCALE GENOMIC DNA]</scope>
    <source>
        <strain evidence="1 2">MH2</strain>
    </source>
</reference>
<dbReference type="Proteomes" id="UP001302573">
    <property type="component" value="Unassembled WGS sequence"/>
</dbReference>
<organism evidence="1 2">
    <name type="scientific">Pseudomonas machongensis</name>
    <dbReference type="NCBI Taxonomy" id="3110229"/>
    <lineage>
        <taxon>Bacteria</taxon>
        <taxon>Pseudomonadati</taxon>
        <taxon>Pseudomonadota</taxon>
        <taxon>Gammaproteobacteria</taxon>
        <taxon>Pseudomonadales</taxon>
        <taxon>Pseudomonadaceae</taxon>
        <taxon>Pseudomonas</taxon>
    </lineage>
</organism>
<name>A0ABU5V990_9PSED</name>
<evidence type="ECO:0000313" key="1">
    <source>
        <dbReference type="EMBL" id="MEA5669926.1"/>
    </source>
</evidence>
<accession>A0ABU5V990</accession>